<evidence type="ECO:0000313" key="2">
    <source>
        <dbReference type="Proteomes" id="UP000199592"/>
    </source>
</evidence>
<dbReference type="InterPro" id="IPR026341">
    <property type="entry name" value="T9SS_type_B"/>
</dbReference>
<evidence type="ECO:0000313" key="1">
    <source>
        <dbReference type="EMBL" id="SDW91142.1"/>
    </source>
</evidence>
<dbReference type="NCBIfam" id="TIGR04131">
    <property type="entry name" value="Bac_Flav_CTERM"/>
    <property type="match status" value="1"/>
</dbReference>
<dbReference type="Pfam" id="PF13585">
    <property type="entry name" value="CHU_C"/>
    <property type="match status" value="1"/>
</dbReference>
<proteinExistence type="predicted"/>
<gene>
    <name evidence="1" type="ORF">SAMN04487892_2731</name>
</gene>
<protein>
    <submittedName>
        <fullName evidence="1">Gliding motility-associated C-terminal domain-containing protein</fullName>
    </submittedName>
</protein>
<reference evidence="2" key="1">
    <citation type="submission" date="2016-10" db="EMBL/GenBank/DDBJ databases">
        <authorList>
            <person name="Varghese N."/>
            <person name="Submissions S."/>
        </authorList>
    </citation>
    <scope>NUCLEOTIDE SEQUENCE [LARGE SCALE GENOMIC DNA]</scope>
    <source>
        <strain evidence="2">DSM 25030</strain>
    </source>
</reference>
<dbReference type="EMBL" id="FNMY01000003">
    <property type="protein sequence ID" value="SDW91142.1"/>
    <property type="molecule type" value="Genomic_DNA"/>
</dbReference>
<name>A0A1H2XE09_9FLAO</name>
<dbReference type="AlphaFoldDB" id="A0A1H2XE09"/>
<keyword evidence="2" id="KW-1185">Reference proteome</keyword>
<dbReference type="STRING" id="1073328.SAMN05216294_1352"/>
<sequence>MAIHCGESLIMKLLLQITLVLTTSIAVAQTAFYNSGNVQVHNNANIGLHTDFINNANFDQTTGTLGFYGNRAIIVSGSIPPSLWDAEIFMDANVFLQTPIMVRNNVNFVDGDVLTPTNLQSVYLSFMNEGLYTGEGDFSKITGFAAINDRNVFIFPVGDPQRLRPLTLNSQGNTPLVICGYFFENPSNPSSVLNTFDTFTKVNDIGTVSDREFWIVQSDVPAQVTISWDDRSNLAAIPNATFESIIVVGWNKSANQWVIIGNSGMSGDINQGFVTSQTFVPSDYAAITFGTIPLPTDTFAVNNPTLGNYFLSPNADGINDVLVIDGLEESPNNVVRIFNRYGQKVFEQVNYTNQFQGIANTGTLVLGQEKGLPEGVYFYTATLFDLELEYTGFLFLDQ</sequence>
<accession>A0A1H2XE09</accession>
<organism evidence="1 2">
    <name type="scientific">Flagellimonas zhangzhouensis</name>
    <dbReference type="NCBI Taxonomy" id="1073328"/>
    <lineage>
        <taxon>Bacteria</taxon>
        <taxon>Pseudomonadati</taxon>
        <taxon>Bacteroidota</taxon>
        <taxon>Flavobacteriia</taxon>
        <taxon>Flavobacteriales</taxon>
        <taxon>Flavobacteriaceae</taxon>
        <taxon>Flagellimonas</taxon>
    </lineage>
</organism>
<dbReference type="Proteomes" id="UP000199592">
    <property type="component" value="Unassembled WGS sequence"/>
</dbReference>